<evidence type="ECO:0008006" key="3">
    <source>
        <dbReference type="Google" id="ProtNLM"/>
    </source>
</evidence>
<dbReference type="EMBL" id="PGGS01000044">
    <property type="protein sequence ID" value="PNH10881.1"/>
    <property type="molecule type" value="Genomic_DNA"/>
</dbReference>
<gene>
    <name evidence="1" type="ORF">TSOC_002375</name>
</gene>
<reference evidence="1 2" key="1">
    <citation type="journal article" date="2017" name="Mol. Biol. Evol.">
        <title>The 4-celled Tetrabaena socialis nuclear genome reveals the essential components for genetic control of cell number at the origin of multicellularity in the volvocine lineage.</title>
        <authorList>
            <person name="Featherston J."/>
            <person name="Arakaki Y."/>
            <person name="Hanschen E.R."/>
            <person name="Ferris P.J."/>
            <person name="Michod R.E."/>
            <person name="Olson B.J.S.C."/>
            <person name="Nozaki H."/>
            <person name="Durand P.M."/>
        </authorList>
    </citation>
    <scope>NUCLEOTIDE SEQUENCE [LARGE SCALE GENOMIC DNA]</scope>
    <source>
        <strain evidence="1 2">NIES-571</strain>
    </source>
</reference>
<evidence type="ECO:0000313" key="1">
    <source>
        <dbReference type="EMBL" id="PNH10881.1"/>
    </source>
</evidence>
<comment type="caution">
    <text evidence="1">The sequence shown here is derived from an EMBL/GenBank/DDBJ whole genome shotgun (WGS) entry which is preliminary data.</text>
</comment>
<dbReference type="AlphaFoldDB" id="A0A2J8AED1"/>
<protein>
    <recommendedName>
        <fullName evidence="3">Dihydroflavonol-4-reductase</fullName>
    </recommendedName>
</protein>
<dbReference type="OrthoDB" id="2735536at2759"/>
<accession>A0A2J8AED1</accession>
<sequence>MIQSILDGKAYPAAPYMGFGMVDVRDVAAAHCLAMAHPDAKGRYITVCRSILFADIARIIKNGYPNSKLKAPIATAPKWLLWMMGPAAGLSRDLVT</sequence>
<proteinExistence type="predicted"/>
<organism evidence="1 2">
    <name type="scientific">Tetrabaena socialis</name>
    <dbReference type="NCBI Taxonomy" id="47790"/>
    <lineage>
        <taxon>Eukaryota</taxon>
        <taxon>Viridiplantae</taxon>
        <taxon>Chlorophyta</taxon>
        <taxon>core chlorophytes</taxon>
        <taxon>Chlorophyceae</taxon>
        <taxon>CS clade</taxon>
        <taxon>Chlamydomonadales</taxon>
        <taxon>Tetrabaenaceae</taxon>
        <taxon>Tetrabaena</taxon>
    </lineage>
</organism>
<dbReference type="InterPro" id="IPR036291">
    <property type="entry name" value="NAD(P)-bd_dom_sf"/>
</dbReference>
<dbReference type="Proteomes" id="UP000236333">
    <property type="component" value="Unassembled WGS sequence"/>
</dbReference>
<keyword evidence="2" id="KW-1185">Reference proteome</keyword>
<dbReference type="Gene3D" id="3.40.50.720">
    <property type="entry name" value="NAD(P)-binding Rossmann-like Domain"/>
    <property type="match status" value="1"/>
</dbReference>
<evidence type="ECO:0000313" key="2">
    <source>
        <dbReference type="Proteomes" id="UP000236333"/>
    </source>
</evidence>
<name>A0A2J8AED1_9CHLO</name>
<dbReference type="SUPFAM" id="SSF51735">
    <property type="entry name" value="NAD(P)-binding Rossmann-fold domains"/>
    <property type="match status" value="1"/>
</dbReference>